<dbReference type="AlphaFoldDB" id="A0A967KGH5"/>
<dbReference type="InterPro" id="IPR009019">
    <property type="entry name" value="KH_sf_prok-type"/>
</dbReference>
<dbReference type="GO" id="GO:0006353">
    <property type="term" value="P:DNA-templated transcription termination"/>
    <property type="evidence" value="ECO:0007669"/>
    <property type="project" value="UniProtKB-UniRule"/>
</dbReference>
<dbReference type="HAMAP" id="MF_00945_B">
    <property type="entry name" value="NusA_B"/>
    <property type="match status" value="1"/>
</dbReference>
<dbReference type="InterPro" id="IPR036555">
    <property type="entry name" value="NusA_N_sf"/>
</dbReference>
<dbReference type="InterPro" id="IPR025249">
    <property type="entry name" value="TF_NusA_KH_1st"/>
</dbReference>
<dbReference type="NCBIfam" id="TIGR01954">
    <property type="entry name" value="nusA_Cterm_rpt"/>
    <property type="match status" value="1"/>
</dbReference>
<dbReference type="PROSITE" id="PS50126">
    <property type="entry name" value="S1"/>
    <property type="match status" value="1"/>
</dbReference>
<feature type="domain" description="S1 motif" evidence="9">
    <location>
        <begin position="141"/>
        <end position="205"/>
    </location>
</feature>
<dbReference type="InterPro" id="IPR010213">
    <property type="entry name" value="TF_NusA"/>
</dbReference>
<dbReference type="InterPro" id="IPR015946">
    <property type="entry name" value="KH_dom-like_a/b"/>
</dbReference>
<dbReference type="InterPro" id="IPR010995">
    <property type="entry name" value="DNA_repair_Rad51/TF_NusA_a-hlx"/>
</dbReference>
<evidence type="ECO:0000256" key="2">
    <source>
        <dbReference type="ARBA" id="ARBA00022490"/>
    </source>
</evidence>
<keyword evidence="11" id="KW-1185">Reference proteome</keyword>
<dbReference type="Pfam" id="PF13184">
    <property type="entry name" value="KH_NusA_1st"/>
    <property type="match status" value="1"/>
</dbReference>
<evidence type="ECO:0000256" key="8">
    <source>
        <dbReference type="SAM" id="MobiDB-lite"/>
    </source>
</evidence>
<feature type="region of interest" description="Disordered" evidence="8">
    <location>
        <begin position="524"/>
        <end position="553"/>
    </location>
</feature>
<gene>
    <name evidence="7 10" type="primary">nusA</name>
    <name evidence="10" type="ORF">HBA54_26600</name>
</gene>
<evidence type="ECO:0000256" key="1">
    <source>
        <dbReference type="ARBA" id="ARBA00022472"/>
    </source>
</evidence>
<evidence type="ECO:0000313" key="10">
    <source>
        <dbReference type="EMBL" id="NIA72165.1"/>
    </source>
</evidence>
<dbReference type="FunFam" id="2.40.50.140:FF:000058">
    <property type="entry name" value="Transcription termination/antitermination protein NusA"/>
    <property type="match status" value="1"/>
</dbReference>
<feature type="compositionally biased region" description="Gly residues" evidence="8">
    <location>
        <begin position="543"/>
        <end position="553"/>
    </location>
</feature>
<dbReference type="InterPro" id="IPR013735">
    <property type="entry name" value="TF_NusA_N"/>
</dbReference>
<dbReference type="SMART" id="SM00316">
    <property type="entry name" value="S1"/>
    <property type="match status" value="1"/>
</dbReference>
<dbReference type="GO" id="GO:0003700">
    <property type="term" value="F:DNA-binding transcription factor activity"/>
    <property type="evidence" value="ECO:0007669"/>
    <property type="project" value="InterPro"/>
</dbReference>
<dbReference type="Proteomes" id="UP000761264">
    <property type="component" value="Unassembled WGS sequence"/>
</dbReference>
<dbReference type="GO" id="GO:0003723">
    <property type="term" value="F:RNA binding"/>
    <property type="evidence" value="ECO:0007669"/>
    <property type="project" value="UniProtKB-UniRule"/>
</dbReference>
<name>A0A967KGH5_9PROT</name>
<dbReference type="FunFam" id="3.30.300.20:FF:000005">
    <property type="entry name" value="Transcription termination/antitermination protein NusA"/>
    <property type="match status" value="1"/>
</dbReference>
<dbReference type="SUPFAM" id="SSF69705">
    <property type="entry name" value="Transcription factor NusA, N-terminal domain"/>
    <property type="match status" value="1"/>
</dbReference>
<dbReference type="InterPro" id="IPR010214">
    <property type="entry name" value="Tscrpt_termin_fac_NusA_C_rpt"/>
</dbReference>
<keyword evidence="6 7" id="KW-0804">Transcription</keyword>
<dbReference type="EMBL" id="JAAQPH010000034">
    <property type="protein sequence ID" value="NIA72165.1"/>
    <property type="molecule type" value="Genomic_DNA"/>
</dbReference>
<organism evidence="10 11">
    <name type="scientific">Pelagibius litoralis</name>
    <dbReference type="NCBI Taxonomy" id="374515"/>
    <lineage>
        <taxon>Bacteria</taxon>
        <taxon>Pseudomonadati</taxon>
        <taxon>Pseudomonadota</taxon>
        <taxon>Alphaproteobacteria</taxon>
        <taxon>Rhodospirillales</taxon>
        <taxon>Rhodovibrionaceae</taxon>
        <taxon>Pelagibius</taxon>
    </lineage>
</organism>
<dbReference type="SMART" id="SM00322">
    <property type="entry name" value="KH"/>
    <property type="match status" value="2"/>
</dbReference>
<dbReference type="PROSITE" id="PS50084">
    <property type="entry name" value="KH_TYPE_1"/>
    <property type="match status" value="1"/>
</dbReference>
<keyword evidence="5 7" id="KW-0805">Transcription regulation</keyword>
<reference evidence="10" key="1">
    <citation type="submission" date="2020-03" db="EMBL/GenBank/DDBJ databases">
        <title>Genome of Pelagibius litoralis DSM 21314T.</title>
        <authorList>
            <person name="Wang G."/>
        </authorList>
    </citation>
    <scope>NUCLEOTIDE SEQUENCE</scope>
    <source>
        <strain evidence="10">DSM 21314</strain>
    </source>
</reference>
<dbReference type="CDD" id="cd02134">
    <property type="entry name" value="KH-II_NusA_rpt1"/>
    <property type="match status" value="1"/>
</dbReference>
<evidence type="ECO:0000256" key="5">
    <source>
        <dbReference type="ARBA" id="ARBA00023015"/>
    </source>
</evidence>
<dbReference type="PANTHER" id="PTHR22648:SF0">
    <property type="entry name" value="TRANSCRIPTION TERMINATION_ANTITERMINATION PROTEIN NUSA"/>
    <property type="match status" value="1"/>
</dbReference>
<dbReference type="Gene3D" id="3.30.1480.10">
    <property type="entry name" value="NusA, N-terminal domain"/>
    <property type="match status" value="1"/>
</dbReference>
<dbReference type="GO" id="GO:0031564">
    <property type="term" value="P:transcription antitermination"/>
    <property type="evidence" value="ECO:0007669"/>
    <property type="project" value="UniProtKB-UniRule"/>
</dbReference>
<dbReference type="SUPFAM" id="SSF54814">
    <property type="entry name" value="Prokaryotic type KH domain (KH-domain type II)"/>
    <property type="match status" value="2"/>
</dbReference>
<dbReference type="RefSeq" id="WP_167231036.1">
    <property type="nucleotide sequence ID" value="NZ_JAAQPH010000034.1"/>
</dbReference>
<dbReference type="CDD" id="cd04455">
    <property type="entry name" value="S1_NusA"/>
    <property type="match status" value="1"/>
</dbReference>
<dbReference type="Gene3D" id="2.40.50.140">
    <property type="entry name" value="Nucleic acid-binding proteins"/>
    <property type="match status" value="1"/>
</dbReference>
<comment type="similarity">
    <text evidence="7">Belongs to the NusA family.</text>
</comment>
<dbReference type="Pfam" id="PF26594">
    <property type="entry name" value="KH_NusA_2nd"/>
    <property type="match status" value="1"/>
</dbReference>
<comment type="caution">
    <text evidence="10">The sequence shown here is derived from an EMBL/GenBank/DDBJ whole genome shotgun (WGS) entry which is preliminary data.</text>
</comment>
<evidence type="ECO:0000256" key="4">
    <source>
        <dbReference type="ARBA" id="ARBA00022884"/>
    </source>
</evidence>
<evidence type="ECO:0000256" key="3">
    <source>
        <dbReference type="ARBA" id="ARBA00022814"/>
    </source>
</evidence>
<keyword evidence="2 7" id="KW-0963">Cytoplasm</keyword>
<dbReference type="InterPro" id="IPR003029">
    <property type="entry name" value="S1_domain"/>
</dbReference>
<dbReference type="PANTHER" id="PTHR22648">
    <property type="entry name" value="TRANSCRIPTION TERMINATION FACTOR NUSA"/>
    <property type="match status" value="1"/>
</dbReference>
<dbReference type="NCBIfam" id="TIGR01953">
    <property type="entry name" value="NusA"/>
    <property type="match status" value="1"/>
</dbReference>
<dbReference type="InterPro" id="IPR012340">
    <property type="entry name" value="NA-bd_OB-fold"/>
</dbReference>
<dbReference type="FunFam" id="3.30.300.20:FF:000002">
    <property type="entry name" value="Transcription termination/antitermination protein NusA"/>
    <property type="match status" value="1"/>
</dbReference>
<keyword evidence="1 7" id="KW-0806">Transcription termination</keyword>
<keyword evidence="3 7" id="KW-0889">Transcription antitermination</keyword>
<dbReference type="GO" id="GO:0000166">
    <property type="term" value="F:nucleotide binding"/>
    <property type="evidence" value="ECO:0007669"/>
    <property type="project" value="InterPro"/>
</dbReference>
<dbReference type="InterPro" id="IPR058582">
    <property type="entry name" value="KH_NusA_2nd"/>
</dbReference>
<accession>A0A967KGH5</accession>
<feature type="compositionally biased region" description="Low complexity" evidence="8">
    <location>
        <begin position="533"/>
        <end position="542"/>
    </location>
</feature>
<dbReference type="SUPFAM" id="SSF47794">
    <property type="entry name" value="Rad51 N-terminal domain-like"/>
    <property type="match status" value="1"/>
</dbReference>
<sequence length="553" mass="61322">MDTSVLARTELLQVADAVAREKSIERDEVLEAMEQAISKAGRAKYGHEHDIRAEIDRKSGEVRLRRYREITDEVENEFTQILTKDAQERQDGVGPGDFIIEDLPPIDLGRIAAQTAKQVIVQKVREAERKRQYGEYQGRVGEVVNGIVKRNEFGNVTVDLGRAEALMRRDETLPRESFRTGDRVRGYIYDVREEQRGPQIFVSRSHPQFMAKLFAQEVPEIYDGIIELKSVARDPGSRAKIAVISYDSSIDPVGACVGMRGSRVQAVVSELQGEKIDIIPWSEDTATFVVNALAPAEVSKVVLDEDQGRIEVVVPDDQLSLAIGRRGQNVRLASILTGWDIDIMTEETESRRRQDEFRDRSQMFIDALDVDDVIAHLLVAEGFMALEQVAFVPVAELAQIEGFDEEVAEELRARARTHLEEMDRVNEERRRELGVSDELTEMDGIAPSLLVTLGEQGVQSLDDLADLSADELRFVSSSLRGETTLEGMASLSEKEIEDILLGSTMSQDEANRIIMAARAHWFDDDETAEAPAEDGAPADSAGEGAGAAGPAEG</sequence>
<dbReference type="GO" id="GO:0005829">
    <property type="term" value="C:cytosol"/>
    <property type="evidence" value="ECO:0007669"/>
    <property type="project" value="TreeGrafter"/>
</dbReference>
<keyword evidence="4 7" id="KW-0694">RNA-binding</keyword>
<dbReference type="Gene3D" id="1.10.150.20">
    <property type="entry name" value="5' to 3' exonuclease, C-terminal subdomain"/>
    <property type="match status" value="2"/>
</dbReference>
<comment type="subunit">
    <text evidence="7">Monomer. Binds directly to the core enzyme of the DNA-dependent RNA polymerase and to nascent RNA.</text>
</comment>
<dbReference type="InterPro" id="IPR004087">
    <property type="entry name" value="KH_dom"/>
</dbReference>
<evidence type="ECO:0000259" key="9">
    <source>
        <dbReference type="PROSITE" id="PS50126"/>
    </source>
</evidence>
<dbReference type="CDD" id="cd22529">
    <property type="entry name" value="KH-II_NusA_rpt2"/>
    <property type="match status" value="1"/>
</dbReference>
<evidence type="ECO:0000256" key="7">
    <source>
        <dbReference type="HAMAP-Rule" id="MF_00945"/>
    </source>
</evidence>
<dbReference type="Pfam" id="PF08529">
    <property type="entry name" value="NusA_N"/>
    <property type="match status" value="1"/>
</dbReference>
<protein>
    <recommendedName>
        <fullName evidence="7">Transcription termination/antitermination protein NusA</fullName>
    </recommendedName>
</protein>
<evidence type="ECO:0000313" key="11">
    <source>
        <dbReference type="Proteomes" id="UP000761264"/>
    </source>
</evidence>
<dbReference type="Gene3D" id="3.30.300.20">
    <property type="match status" value="2"/>
</dbReference>
<comment type="function">
    <text evidence="7">Participates in both transcription termination and antitermination.</text>
</comment>
<evidence type="ECO:0000256" key="6">
    <source>
        <dbReference type="ARBA" id="ARBA00023163"/>
    </source>
</evidence>
<proteinExistence type="inferred from homology"/>
<dbReference type="SUPFAM" id="SSF50249">
    <property type="entry name" value="Nucleic acid-binding proteins"/>
    <property type="match status" value="1"/>
</dbReference>
<dbReference type="InterPro" id="IPR030842">
    <property type="entry name" value="TF_NusA_bacterial"/>
</dbReference>
<comment type="subcellular location">
    <subcellularLocation>
        <location evidence="7">Cytoplasm</location>
    </subcellularLocation>
</comment>